<dbReference type="InterPro" id="IPR023393">
    <property type="entry name" value="START-like_dom_sf"/>
</dbReference>
<protein>
    <submittedName>
        <fullName evidence="1">SRPBCC family protein</fullName>
    </submittedName>
</protein>
<name>A0ABV5MJ47_9ACTN</name>
<dbReference type="Gene3D" id="3.30.530.20">
    <property type="match status" value="1"/>
</dbReference>
<comment type="caution">
    <text evidence="1">The sequence shown here is derived from an EMBL/GenBank/DDBJ whole genome shotgun (WGS) entry which is preliminary data.</text>
</comment>
<dbReference type="Proteomes" id="UP001589608">
    <property type="component" value="Unassembled WGS sequence"/>
</dbReference>
<gene>
    <name evidence="1" type="ORF">ACFFTR_37965</name>
</gene>
<dbReference type="Pfam" id="PF10604">
    <property type="entry name" value="Polyketide_cyc2"/>
    <property type="match status" value="1"/>
</dbReference>
<dbReference type="EMBL" id="JBHMCA010000060">
    <property type="protein sequence ID" value="MFB9448898.1"/>
    <property type="molecule type" value="Genomic_DNA"/>
</dbReference>
<evidence type="ECO:0000313" key="2">
    <source>
        <dbReference type="Proteomes" id="UP001589608"/>
    </source>
</evidence>
<organism evidence="1 2">
    <name type="scientific">Dactylosporangium vinaceum</name>
    <dbReference type="NCBI Taxonomy" id="53362"/>
    <lineage>
        <taxon>Bacteria</taxon>
        <taxon>Bacillati</taxon>
        <taxon>Actinomycetota</taxon>
        <taxon>Actinomycetes</taxon>
        <taxon>Micromonosporales</taxon>
        <taxon>Micromonosporaceae</taxon>
        <taxon>Dactylosporangium</taxon>
    </lineage>
</organism>
<evidence type="ECO:0000313" key="1">
    <source>
        <dbReference type="EMBL" id="MFB9448898.1"/>
    </source>
</evidence>
<keyword evidence="2" id="KW-1185">Reference proteome</keyword>
<dbReference type="SUPFAM" id="SSF55961">
    <property type="entry name" value="Bet v1-like"/>
    <property type="match status" value="1"/>
</dbReference>
<dbReference type="InterPro" id="IPR019587">
    <property type="entry name" value="Polyketide_cyclase/dehydratase"/>
</dbReference>
<accession>A0ABV5MJ47</accession>
<proteinExistence type="predicted"/>
<sequence>MVGSLVVDGPCGADEVWDRYARPSRWAEWAPQIRGVTYQGELIVPGAEGVVHGPVGVRVPFRIVAVDAGGPVRRWAWEVRVLTMRLWLEHVVEARGTGVRTRLSVAGPAPVVVMYRPVAWAALRRLVR</sequence>
<dbReference type="RefSeq" id="WP_223093880.1">
    <property type="nucleotide sequence ID" value="NZ_CP061913.1"/>
</dbReference>
<reference evidence="1 2" key="1">
    <citation type="submission" date="2024-09" db="EMBL/GenBank/DDBJ databases">
        <authorList>
            <person name="Sun Q."/>
            <person name="Mori K."/>
        </authorList>
    </citation>
    <scope>NUCLEOTIDE SEQUENCE [LARGE SCALE GENOMIC DNA]</scope>
    <source>
        <strain evidence="1 2">JCM 3307</strain>
    </source>
</reference>